<feature type="compositionally biased region" description="Basic and acidic residues" evidence="1">
    <location>
        <begin position="424"/>
        <end position="434"/>
    </location>
</feature>
<name>A0ABQ4AYU0_9ACTN</name>
<reference evidence="2 3" key="1">
    <citation type="submission" date="2021-01" db="EMBL/GenBank/DDBJ databases">
        <title>Whole genome shotgun sequence of Actinoplanes lobatus NBRC 12513.</title>
        <authorList>
            <person name="Komaki H."/>
            <person name="Tamura T."/>
        </authorList>
    </citation>
    <scope>NUCLEOTIDE SEQUENCE [LARGE SCALE GENOMIC DNA]</scope>
    <source>
        <strain evidence="2 3">NBRC 12513</strain>
    </source>
</reference>
<evidence type="ECO:0000313" key="2">
    <source>
        <dbReference type="EMBL" id="GIE46195.1"/>
    </source>
</evidence>
<evidence type="ECO:0008006" key="4">
    <source>
        <dbReference type="Google" id="ProtNLM"/>
    </source>
</evidence>
<proteinExistence type="predicted"/>
<organism evidence="2 3">
    <name type="scientific">Actinoplanes lobatus</name>
    <dbReference type="NCBI Taxonomy" id="113568"/>
    <lineage>
        <taxon>Bacteria</taxon>
        <taxon>Bacillati</taxon>
        <taxon>Actinomycetota</taxon>
        <taxon>Actinomycetes</taxon>
        <taxon>Micromonosporales</taxon>
        <taxon>Micromonosporaceae</taxon>
        <taxon>Actinoplanes</taxon>
    </lineage>
</organism>
<keyword evidence="3" id="KW-1185">Reference proteome</keyword>
<feature type="compositionally biased region" description="Basic and acidic residues" evidence="1">
    <location>
        <begin position="406"/>
        <end position="417"/>
    </location>
</feature>
<evidence type="ECO:0000256" key="1">
    <source>
        <dbReference type="SAM" id="MobiDB-lite"/>
    </source>
</evidence>
<dbReference type="Gene3D" id="3.40.50.300">
    <property type="entry name" value="P-loop containing nucleotide triphosphate hydrolases"/>
    <property type="match status" value="1"/>
</dbReference>
<gene>
    <name evidence="2" type="ORF">Alo02nite_90930</name>
</gene>
<dbReference type="InterPro" id="IPR027417">
    <property type="entry name" value="P-loop_NTPase"/>
</dbReference>
<evidence type="ECO:0000313" key="3">
    <source>
        <dbReference type="Proteomes" id="UP000631312"/>
    </source>
</evidence>
<dbReference type="EMBL" id="BOMP01000192">
    <property type="protein sequence ID" value="GIE46195.1"/>
    <property type="molecule type" value="Genomic_DNA"/>
</dbReference>
<protein>
    <recommendedName>
        <fullName evidence="4">Terminase</fullName>
    </recommendedName>
</protein>
<comment type="caution">
    <text evidence="2">The sequence shown here is derived from an EMBL/GenBank/DDBJ whole genome shotgun (WGS) entry which is preliminary data.</text>
</comment>
<feature type="region of interest" description="Disordered" evidence="1">
    <location>
        <begin position="406"/>
        <end position="434"/>
    </location>
</feature>
<accession>A0ABQ4AYU0</accession>
<sequence>MQSSGAVLLGSQDPRYRTVPQGAVRSWGPESIDLAKGLGVTPDAGQVAVITDGMALGPDEKWLASEVADVEPRQNGKGVDLEIRALGGLLLVKEPLIIWTAHEFKTAHQGFMRMRHYFDNFDHLRKRVKTIRSSTHSTEIVLLGKKGSPVGQTLSFLARSGGSGRGFAGVSPLFLDEAFALTPEQVAAIMFATSAALNPQVWYMSSAPLKESEVLRETVKRGRRGSRGLVYYEWSARGKYDELFKLVEANKALSDEDEQTPAGRELRRRLFVAVAEANRAFNRRISGDSILREVRSTGVEQFLRERLGVYPELESGAEIDQQRWKDLGDPESRRDGDVAIAVDISPERDWAAIGLYGHRADDLGHVQLIHYGPVAGLLDKIVEYRDALDPVAVGMARGTHASLREDLKTRGIIRPEDRGDDEEPSRSDDKDPRRGDLVVLGGIDMAAACGQILDATRESTIRHVPAPQLDAAVGVAKTRRTGESIAWARTDRAVDITSLVAITEARWSFYARRDAKPREDDYDPLANIF</sequence>
<dbReference type="Proteomes" id="UP000631312">
    <property type="component" value="Unassembled WGS sequence"/>
</dbReference>